<comment type="caution">
    <text evidence="2">The sequence shown here is derived from an EMBL/GenBank/DDBJ whole genome shotgun (WGS) entry which is preliminary data.</text>
</comment>
<dbReference type="AlphaFoldDB" id="A0A4R6TVB6"/>
<evidence type="ECO:0000313" key="3">
    <source>
        <dbReference type="Proteomes" id="UP000295632"/>
    </source>
</evidence>
<dbReference type="Pfam" id="PF03235">
    <property type="entry name" value="GmrSD_N"/>
    <property type="match status" value="1"/>
</dbReference>
<accession>A0A4R6TVB6</accession>
<reference evidence="2 3" key="1">
    <citation type="submission" date="2019-03" db="EMBL/GenBank/DDBJ databases">
        <title>Genomic Encyclopedia of Type Strains, Phase IV (KMG-IV): sequencing the most valuable type-strain genomes for metagenomic binning, comparative biology and taxonomic classification.</title>
        <authorList>
            <person name="Goeker M."/>
        </authorList>
    </citation>
    <scope>NUCLEOTIDE SEQUENCE [LARGE SCALE GENOMIC DNA]</scope>
    <source>
        <strain evidence="2 3">DSM 28697</strain>
    </source>
</reference>
<organism evidence="2 3">
    <name type="scientific">Aureibacillus halotolerans</name>
    <dbReference type="NCBI Taxonomy" id="1508390"/>
    <lineage>
        <taxon>Bacteria</taxon>
        <taxon>Bacillati</taxon>
        <taxon>Bacillota</taxon>
        <taxon>Bacilli</taxon>
        <taxon>Bacillales</taxon>
        <taxon>Bacillaceae</taxon>
        <taxon>Aureibacillus</taxon>
    </lineage>
</organism>
<sequence>MGLQEEIDQKAKEIHTDSYTMSIGELMSIYESEEIDIHPEFQRVFQWSDDQKSTFIESILLGIPIPPIFVAQGEDGIWDVIDGVQRLSTIYEFTGLFKDDEGIQVAPSTMTQTSLLPSLEGKVWEGESENAFTKEQRINFKREKLDIKIIKKASDPDAKYELFQRLNTGGKKLSPQESRDCLIIMEDKPFFYKIKRLADHGAFQECVPLSDRLKDQKFDVELVTRFIVYRSDEIKAIQGNENVEKFLDKSILNIIHHSKGLGSEVEAFKKTFDFLNRTLGEKSFQKYYADSERFKGGFKLGPYEAIIVGLSENIDDYIANYDETTFEHKIVEMYKSENYKTIMGKNLRPIARMKQLIANSRDFFHHED</sequence>
<evidence type="ECO:0000259" key="1">
    <source>
        <dbReference type="Pfam" id="PF03235"/>
    </source>
</evidence>
<dbReference type="InterPro" id="IPR004919">
    <property type="entry name" value="GmrSD_N"/>
</dbReference>
<dbReference type="PANTHER" id="PTHR39639">
    <property type="entry name" value="CHROMOSOME 16, WHOLE GENOME SHOTGUN SEQUENCE"/>
    <property type="match status" value="1"/>
</dbReference>
<feature type="domain" description="GmrSD restriction endonucleases N-terminal" evidence="1">
    <location>
        <begin position="29"/>
        <end position="181"/>
    </location>
</feature>
<dbReference type="RefSeq" id="WP_133581341.1">
    <property type="nucleotide sequence ID" value="NZ_SNYJ01000014.1"/>
</dbReference>
<proteinExistence type="predicted"/>
<gene>
    <name evidence="2" type="ORF">EV213_11415</name>
</gene>
<dbReference type="OrthoDB" id="9770340at2"/>
<dbReference type="EMBL" id="SNYJ01000014">
    <property type="protein sequence ID" value="TDQ37136.1"/>
    <property type="molecule type" value="Genomic_DNA"/>
</dbReference>
<dbReference type="PANTHER" id="PTHR39639:SF1">
    <property type="entry name" value="DUF262 DOMAIN-CONTAINING PROTEIN"/>
    <property type="match status" value="1"/>
</dbReference>
<protein>
    <submittedName>
        <fullName evidence="2">Uncharacterized protein DUF262</fullName>
    </submittedName>
</protein>
<name>A0A4R6TVB6_9BACI</name>
<keyword evidence="3" id="KW-1185">Reference proteome</keyword>
<evidence type="ECO:0000313" key="2">
    <source>
        <dbReference type="EMBL" id="TDQ37136.1"/>
    </source>
</evidence>
<dbReference type="Proteomes" id="UP000295632">
    <property type="component" value="Unassembled WGS sequence"/>
</dbReference>